<dbReference type="PROSITE" id="PS00678">
    <property type="entry name" value="WD_REPEATS_1"/>
    <property type="match status" value="1"/>
</dbReference>
<reference evidence="22" key="2">
    <citation type="submission" date="2025-08" db="UniProtKB">
        <authorList>
            <consortium name="Ensembl"/>
        </authorList>
    </citation>
    <scope>IDENTIFICATION</scope>
</reference>
<dbReference type="PROSITE" id="PS50082">
    <property type="entry name" value="WD_REPEATS_2"/>
    <property type="match status" value="3"/>
</dbReference>
<dbReference type="PROSITE" id="PS50067">
    <property type="entry name" value="KINESIN_MOTOR_2"/>
    <property type="match status" value="1"/>
</dbReference>
<keyword evidence="14" id="KW-0206">Cytoskeleton</keyword>
<gene>
    <name evidence="22" type="primary">KIF21A</name>
</gene>
<dbReference type="InterPro" id="IPR001680">
    <property type="entry name" value="WD40_rpt"/>
</dbReference>
<dbReference type="GO" id="GO:0003777">
    <property type="term" value="F:microtubule motor activity"/>
    <property type="evidence" value="ECO:0007669"/>
    <property type="project" value="InterPro"/>
</dbReference>
<keyword evidence="11" id="KW-0067">ATP-binding</keyword>
<dbReference type="InterPro" id="IPR019775">
    <property type="entry name" value="WD40_repeat_CS"/>
</dbReference>
<dbReference type="SUPFAM" id="SSF50978">
    <property type="entry name" value="WD40 repeat-like"/>
    <property type="match status" value="1"/>
</dbReference>
<feature type="repeat" description="WD" evidence="16">
    <location>
        <begin position="872"/>
        <end position="903"/>
    </location>
</feature>
<dbReference type="Pfam" id="PF23204">
    <property type="entry name" value="KIF21A_2nd"/>
    <property type="match status" value="1"/>
</dbReference>
<dbReference type="GO" id="GO:0008017">
    <property type="term" value="F:microtubule binding"/>
    <property type="evidence" value="ECO:0007669"/>
    <property type="project" value="InterPro"/>
</dbReference>
<dbReference type="Pfam" id="PF25764">
    <property type="entry name" value="KIF21A_4th"/>
    <property type="match status" value="1"/>
</dbReference>
<evidence type="ECO:0000256" key="7">
    <source>
        <dbReference type="ARBA" id="ARBA00022574"/>
    </source>
</evidence>
<evidence type="ECO:0000256" key="6">
    <source>
        <dbReference type="ARBA" id="ARBA00022553"/>
    </source>
</evidence>
<evidence type="ECO:0000256" key="20">
    <source>
        <dbReference type="SAM" id="Phobius"/>
    </source>
</evidence>
<evidence type="ECO:0000256" key="14">
    <source>
        <dbReference type="ARBA" id="ARBA00023212"/>
    </source>
</evidence>
<evidence type="ECO:0000256" key="9">
    <source>
        <dbReference type="ARBA" id="ARBA00022737"/>
    </source>
</evidence>
<dbReference type="FunFam" id="3.40.850.10:FF:000166">
    <property type="entry name" value="Kinesin family member 21B"/>
    <property type="match status" value="1"/>
</dbReference>
<dbReference type="SMART" id="SM00129">
    <property type="entry name" value="KISc"/>
    <property type="match status" value="1"/>
</dbReference>
<dbReference type="GeneTree" id="ENSGT00940000155323"/>
<dbReference type="SUPFAM" id="SSF52540">
    <property type="entry name" value="P-loop containing nucleoside triphosphate hydrolases"/>
    <property type="match status" value="1"/>
</dbReference>
<evidence type="ECO:0000256" key="5">
    <source>
        <dbReference type="ARBA" id="ARBA00022490"/>
    </source>
</evidence>
<dbReference type="Pfam" id="PF00400">
    <property type="entry name" value="WD40"/>
    <property type="match status" value="3"/>
</dbReference>
<feature type="compositionally biased region" description="Acidic residues" evidence="19">
    <location>
        <begin position="323"/>
        <end position="354"/>
    </location>
</feature>
<organism evidence="22 23">
    <name type="scientific">Denticeps clupeoides</name>
    <name type="common">denticle herring</name>
    <dbReference type="NCBI Taxonomy" id="299321"/>
    <lineage>
        <taxon>Eukaryota</taxon>
        <taxon>Metazoa</taxon>
        <taxon>Chordata</taxon>
        <taxon>Craniata</taxon>
        <taxon>Vertebrata</taxon>
        <taxon>Euteleostomi</taxon>
        <taxon>Actinopterygii</taxon>
        <taxon>Neopterygii</taxon>
        <taxon>Teleostei</taxon>
        <taxon>Clupei</taxon>
        <taxon>Clupeiformes</taxon>
        <taxon>Denticipitoidei</taxon>
        <taxon>Denticipitidae</taxon>
        <taxon>Denticeps</taxon>
    </lineage>
</organism>
<evidence type="ECO:0000256" key="10">
    <source>
        <dbReference type="ARBA" id="ARBA00022741"/>
    </source>
</evidence>
<feature type="domain" description="Kinesin motor" evidence="21">
    <location>
        <begin position="1"/>
        <end position="112"/>
    </location>
</feature>
<sequence>MEEFETLTAKFHFVDLAGSERLKRTGATGDRAKEGISINCGLLALGNVISALGDRSKRSTHVPYRDSKLTRLLQDSLGGNSQTMMIACISPSDRDFMETLNTLKYANRARNIKNKVMVNQDKASQQISALRTEIARLQIELMEYRTGKRIVGEDGMESISDMFHENSMLQTENTNLRVRVKAMQETINAQRARLTQLLSDQANQTLARAGEGSEEIGNMIQNYIKEIEELRAKLLESEAVNENLRKNLSRASNRSSFYGGTSAFSPALLGPEPDKETSDIIELAKKDLEKLKKKEKKKKRSGKDNFLVQTHKSFQQEQQEASDHEEGEEEEEEEEDEEMDAEESSDDSDSELDEKENFQADLANITCEIAIKQKLIDELENSQRRLHTLKQQYEQKLMMLQCKIRDTQLERDRVLHNMVETCTEEKAKKIKAEYEKKLTIMNKELQKLQAAQKEHARLLKNQSQYEKQLKKLQQEVAEMKKIKVRLMRQMKEQQEKNRMTESRRNREIATLKKDQRKQEHQLKLLEAQKRQQELILRRKTEEVTTHLCFPLNLIFSTIYLYFFITITEWSVLLMGLHQREEITKRREKVTRKRDRLASEGIDADKAVQNLSEELESLVANIDYINDSIADCQANIMQMEEAKEEGDTVDVSAVISSCTLSESRFLLDHFMSMAINKGLQAAQKESQIKVMEGRLKQIEINSATQNQLLFHMLKEKAEFNPELDALLGNALQVCVCSTFYLSVVVFHVFQFYVWVSVSASHGYRNIKHVSSGARPPSGAEKRVPEPSPLTRRKTYDKGAAVADRVKEIKQGVISPVPVSKSSRAGTLQCVHVAEGHTKAVLCVDSTDDLLFTGSKDRTCKVWNLVTGQEIMSLGGHPNNVVSVRYSSSLVFTVSTSYVKVWDIRESAKCIRTLTSSGQVTTSDICAAGTNRTVTIPSGENQINQIALNPVGSVLYAAAGNSVRMWDLRRLAVVRTLIRLYYPTHNFEPPHYDGIESLVVQGECLFSGSRDNGIKKWDLSRKDLLQQVPNAHRDWVCALGVVPGSPTLLSGCRGGVLKLWRTDTLAPLGELKGHESPINGISTNSSLLFTASDDRTVKIWRARGTLDASSDAMDNPEDVSSN</sequence>
<evidence type="ECO:0000256" key="12">
    <source>
        <dbReference type="ARBA" id="ARBA00023054"/>
    </source>
</evidence>
<dbReference type="Ensembl" id="ENSDCDT00010055573.1">
    <property type="protein sequence ID" value="ENSDCDP00010045400.1"/>
    <property type="gene ID" value="ENSDCDG00010024706.1"/>
</dbReference>
<dbReference type="GO" id="GO:0005875">
    <property type="term" value="C:microtubule associated complex"/>
    <property type="evidence" value="ECO:0007669"/>
    <property type="project" value="TreeGrafter"/>
</dbReference>
<dbReference type="GO" id="GO:0005524">
    <property type="term" value="F:ATP binding"/>
    <property type="evidence" value="ECO:0007669"/>
    <property type="project" value="UniProtKB-KW"/>
</dbReference>
<dbReference type="InterPro" id="IPR027417">
    <property type="entry name" value="P-loop_NTPase"/>
</dbReference>
<dbReference type="GO" id="GO:0030426">
    <property type="term" value="C:growth cone"/>
    <property type="evidence" value="ECO:0007669"/>
    <property type="project" value="UniProtKB-SubCell"/>
</dbReference>
<dbReference type="InterPro" id="IPR019821">
    <property type="entry name" value="Kinesin_motor_CS"/>
</dbReference>
<dbReference type="AlphaFoldDB" id="A0AAY4DIS7"/>
<feature type="coiled-coil region" evidence="18">
    <location>
        <begin position="579"/>
        <end position="627"/>
    </location>
</feature>
<evidence type="ECO:0000256" key="15">
    <source>
        <dbReference type="ARBA" id="ARBA00023273"/>
    </source>
</evidence>
<dbReference type="CDD" id="cd00200">
    <property type="entry name" value="WD40"/>
    <property type="match status" value="1"/>
</dbReference>
<dbReference type="GO" id="GO:0051231">
    <property type="term" value="P:spindle elongation"/>
    <property type="evidence" value="ECO:0007669"/>
    <property type="project" value="TreeGrafter"/>
</dbReference>
<evidence type="ECO:0000256" key="3">
    <source>
        <dbReference type="ARBA" id="ARBA00004489"/>
    </source>
</evidence>
<dbReference type="InterPro" id="IPR036961">
    <property type="entry name" value="Kinesin_motor_dom_sf"/>
</dbReference>
<feature type="compositionally biased region" description="Polar residues" evidence="19">
    <location>
        <begin position="252"/>
        <end position="264"/>
    </location>
</feature>
<reference evidence="22 23" key="1">
    <citation type="submission" date="2020-06" db="EMBL/GenBank/DDBJ databases">
        <authorList>
            <consortium name="Wellcome Sanger Institute Data Sharing"/>
        </authorList>
    </citation>
    <scope>NUCLEOTIDE SEQUENCE [LARGE SCALE GENOMIC DNA]</scope>
</reference>
<dbReference type="PRINTS" id="PR00380">
    <property type="entry name" value="KINESINHEAVY"/>
</dbReference>
<dbReference type="GO" id="GO:0030425">
    <property type="term" value="C:dendrite"/>
    <property type="evidence" value="ECO:0007669"/>
    <property type="project" value="UniProtKB-SubCell"/>
</dbReference>
<evidence type="ECO:0000256" key="13">
    <source>
        <dbReference type="ARBA" id="ARBA00023175"/>
    </source>
</evidence>
<comment type="similarity">
    <text evidence="17">Belongs to the TRAFAC class myosin-kinesin ATPase superfamily. Kinesin family.</text>
</comment>
<dbReference type="GO" id="GO:0007018">
    <property type="term" value="P:microtubule-based movement"/>
    <property type="evidence" value="ECO:0007669"/>
    <property type="project" value="InterPro"/>
</dbReference>
<dbReference type="InterPro" id="IPR036322">
    <property type="entry name" value="WD40_repeat_dom_sf"/>
</dbReference>
<keyword evidence="12 18" id="KW-0175">Coiled coil</keyword>
<feature type="coiled-coil region" evidence="18">
    <location>
        <begin position="120"/>
        <end position="147"/>
    </location>
</feature>
<dbReference type="PANTHER" id="PTHR47969">
    <property type="entry name" value="CHROMOSOME-ASSOCIATED KINESIN KIF4A-RELATED"/>
    <property type="match status" value="1"/>
</dbReference>
<reference evidence="22" key="3">
    <citation type="submission" date="2025-09" db="UniProtKB">
        <authorList>
            <consortium name="Ensembl"/>
        </authorList>
    </citation>
    <scope>IDENTIFICATION</scope>
</reference>
<dbReference type="Gene3D" id="3.40.850.10">
    <property type="entry name" value="Kinesin motor domain"/>
    <property type="match status" value="1"/>
</dbReference>
<feature type="repeat" description="WD" evidence="16">
    <location>
        <begin position="832"/>
        <end position="871"/>
    </location>
</feature>
<evidence type="ECO:0000313" key="23">
    <source>
        <dbReference type="Proteomes" id="UP000694580"/>
    </source>
</evidence>
<comment type="subcellular location">
    <subcellularLocation>
        <location evidence="3">Cell projection</location>
        <location evidence="3">Axon</location>
    </subcellularLocation>
    <subcellularLocation>
        <location evidence="2">Cell projection</location>
        <location evidence="2">Dendrite</location>
    </subcellularLocation>
    <subcellularLocation>
        <location evidence="4">Cell projection</location>
        <location evidence="4">Growth cone</location>
    </subcellularLocation>
    <subcellularLocation>
        <location evidence="1">Cytoplasm</location>
        <location evidence="1">Cytoskeleton</location>
    </subcellularLocation>
</comment>
<feature type="region of interest" description="Disordered" evidence="19">
    <location>
        <begin position="313"/>
        <end position="354"/>
    </location>
</feature>
<evidence type="ECO:0000256" key="1">
    <source>
        <dbReference type="ARBA" id="ARBA00004245"/>
    </source>
</evidence>
<dbReference type="Proteomes" id="UP000694580">
    <property type="component" value="Chromosome 17"/>
</dbReference>
<dbReference type="Gene3D" id="2.130.10.10">
    <property type="entry name" value="YVTN repeat-like/Quinoprotein amine dehydrogenase"/>
    <property type="match status" value="2"/>
</dbReference>
<feature type="region of interest" description="Disordered" evidence="19">
    <location>
        <begin position="252"/>
        <end position="274"/>
    </location>
</feature>
<dbReference type="GO" id="GO:0005874">
    <property type="term" value="C:microtubule"/>
    <property type="evidence" value="ECO:0007669"/>
    <property type="project" value="UniProtKB-KW"/>
</dbReference>
<accession>A0AAY4DIS7</accession>
<dbReference type="Pfam" id="PF23203">
    <property type="entry name" value="KIF21A"/>
    <property type="match status" value="1"/>
</dbReference>
<dbReference type="PROSITE" id="PS50294">
    <property type="entry name" value="WD_REPEATS_REGION"/>
    <property type="match status" value="2"/>
</dbReference>
<dbReference type="FunFam" id="2.130.10.10:FF:001310">
    <property type="entry name" value="kinesin-like protein KIF21A isoform X2"/>
    <property type="match status" value="1"/>
</dbReference>
<dbReference type="InterPro" id="IPR015943">
    <property type="entry name" value="WD40/YVTN_repeat-like_dom_sf"/>
</dbReference>
<evidence type="ECO:0000259" key="21">
    <source>
        <dbReference type="PROSITE" id="PS50067"/>
    </source>
</evidence>
<keyword evidence="20" id="KW-1133">Transmembrane helix</keyword>
<dbReference type="InterPro" id="IPR056532">
    <property type="entry name" value="KIF21A/B_hel_2"/>
</dbReference>
<feature type="transmembrane region" description="Helical" evidence="20">
    <location>
        <begin position="558"/>
        <end position="576"/>
    </location>
</feature>
<feature type="repeat" description="WD" evidence="16">
    <location>
        <begin position="1069"/>
        <end position="1098"/>
    </location>
</feature>
<dbReference type="InterPro" id="IPR056533">
    <property type="entry name" value="KIF21A/B_hel_1"/>
</dbReference>
<evidence type="ECO:0000256" key="16">
    <source>
        <dbReference type="PROSITE-ProRule" id="PRU00221"/>
    </source>
</evidence>
<evidence type="ECO:0000256" key="8">
    <source>
        <dbReference type="ARBA" id="ARBA00022701"/>
    </source>
</evidence>
<evidence type="ECO:0000256" key="17">
    <source>
        <dbReference type="PROSITE-ProRule" id="PRU00283"/>
    </source>
</evidence>
<evidence type="ECO:0000256" key="11">
    <source>
        <dbReference type="ARBA" id="ARBA00022840"/>
    </source>
</evidence>
<dbReference type="InterPro" id="IPR027640">
    <property type="entry name" value="Kinesin-like_fam"/>
</dbReference>
<dbReference type="SMART" id="SM00320">
    <property type="entry name" value="WD40"/>
    <property type="match status" value="6"/>
</dbReference>
<keyword evidence="23" id="KW-1185">Reference proteome</keyword>
<keyword evidence="7 16" id="KW-0853">WD repeat</keyword>
<keyword evidence="20" id="KW-0472">Membrane</keyword>
<keyword evidence="15" id="KW-0966">Cell projection</keyword>
<keyword evidence="5" id="KW-0963">Cytoplasm</keyword>
<evidence type="ECO:0000313" key="22">
    <source>
        <dbReference type="Ensembl" id="ENSDCDP00010045400.1"/>
    </source>
</evidence>
<protein>
    <recommendedName>
        <fullName evidence="21">Kinesin motor domain-containing protein</fullName>
    </recommendedName>
</protein>
<dbReference type="Pfam" id="PF00225">
    <property type="entry name" value="Kinesin"/>
    <property type="match status" value="1"/>
</dbReference>
<keyword evidence="10" id="KW-0547">Nucleotide-binding</keyword>
<dbReference type="PANTHER" id="PTHR47969:SF31">
    <property type="entry name" value="KINESIN FAMILY MEMBER 21A"/>
    <property type="match status" value="1"/>
</dbReference>
<dbReference type="SUPFAM" id="SSF46579">
    <property type="entry name" value="Prefoldin"/>
    <property type="match status" value="1"/>
</dbReference>
<keyword evidence="13" id="KW-0505">Motor protein</keyword>
<keyword evidence="9" id="KW-0677">Repeat</keyword>
<evidence type="ECO:0000256" key="19">
    <source>
        <dbReference type="SAM" id="MobiDB-lite"/>
    </source>
</evidence>
<dbReference type="FunFam" id="2.130.10.10:FF:000164">
    <property type="entry name" value="Kinesin family member 21A"/>
    <property type="match status" value="1"/>
</dbReference>
<name>A0AAY4DIS7_9TELE</name>
<dbReference type="GO" id="GO:0007052">
    <property type="term" value="P:mitotic spindle organization"/>
    <property type="evidence" value="ECO:0007669"/>
    <property type="project" value="TreeGrafter"/>
</dbReference>
<evidence type="ECO:0000256" key="2">
    <source>
        <dbReference type="ARBA" id="ARBA00004279"/>
    </source>
</evidence>
<evidence type="ECO:0000256" key="18">
    <source>
        <dbReference type="SAM" id="Coils"/>
    </source>
</evidence>
<proteinExistence type="inferred from homology"/>
<keyword evidence="8" id="KW-0493">Microtubule</keyword>
<evidence type="ECO:0000256" key="4">
    <source>
        <dbReference type="ARBA" id="ARBA00004624"/>
    </source>
</evidence>
<feature type="transmembrane region" description="Helical" evidence="20">
    <location>
        <begin position="729"/>
        <end position="754"/>
    </location>
</feature>
<keyword evidence="20" id="KW-0812">Transmembrane</keyword>
<feature type="region of interest" description="Disordered" evidence="19">
    <location>
        <begin position="767"/>
        <end position="793"/>
    </location>
</feature>
<keyword evidence="6" id="KW-0597">Phosphoprotein</keyword>
<dbReference type="PROSITE" id="PS00411">
    <property type="entry name" value="KINESIN_MOTOR_1"/>
    <property type="match status" value="1"/>
</dbReference>
<dbReference type="InterPro" id="IPR001752">
    <property type="entry name" value="Kinesin_motor_dom"/>
</dbReference>
<comment type="caution">
    <text evidence="17">Lacks conserved residue(s) required for the propagation of feature annotation.</text>
</comment>